<gene>
    <name evidence="2" type="ORF">N7U66_05350</name>
</gene>
<dbReference type="EMBL" id="CP113088">
    <property type="protein sequence ID" value="WAC03055.1"/>
    <property type="molecule type" value="Genomic_DNA"/>
</dbReference>
<protein>
    <submittedName>
        <fullName evidence="2">Uncharacterized protein</fullName>
    </submittedName>
</protein>
<evidence type="ECO:0000313" key="2">
    <source>
        <dbReference type="EMBL" id="WAC03055.1"/>
    </source>
</evidence>
<name>A0A9E8MY54_9FLAO</name>
<dbReference type="AlphaFoldDB" id="A0A9E8MY54"/>
<evidence type="ECO:0000313" key="3">
    <source>
        <dbReference type="Proteomes" id="UP001164705"/>
    </source>
</evidence>
<proteinExistence type="predicted"/>
<dbReference type="Proteomes" id="UP001164705">
    <property type="component" value="Chromosome"/>
</dbReference>
<feature type="transmembrane region" description="Helical" evidence="1">
    <location>
        <begin position="29"/>
        <end position="51"/>
    </location>
</feature>
<keyword evidence="1" id="KW-0812">Transmembrane</keyword>
<sequence>MAKCLIGNLVILIPVLTIAETVVAHMKKLIFTIITALGFVTDECLIFEYVCDYPERGPKFYGFPFIQETDTTWVFSMSRRNLSIRIFRKSNILDNNNWGNCFALGQD</sequence>
<reference evidence="2" key="1">
    <citation type="submission" date="2022-11" db="EMBL/GenBank/DDBJ databases">
        <title>Lacinutrix neustonica HL-RS19T sp. nov., isolated from the surface microlayer sample of brackish Lake Shihwa.</title>
        <authorList>
            <person name="Choi J.Y."/>
            <person name="Hwang C.Y."/>
        </authorList>
    </citation>
    <scope>NUCLEOTIDE SEQUENCE</scope>
    <source>
        <strain evidence="2">HL-RS19</strain>
    </source>
</reference>
<evidence type="ECO:0000256" key="1">
    <source>
        <dbReference type="SAM" id="Phobius"/>
    </source>
</evidence>
<keyword evidence="1" id="KW-0472">Membrane</keyword>
<organism evidence="2 3">
    <name type="scientific">Lacinutrix neustonica</name>
    <dbReference type="NCBI Taxonomy" id="2980107"/>
    <lineage>
        <taxon>Bacteria</taxon>
        <taxon>Pseudomonadati</taxon>
        <taxon>Bacteroidota</taxon>
        <taxon>Flavobacteriia</taxon>
        <taxon>Flavobacteriales</taxon>
        <taxon>Flavobacteriaceae</taxon>
        <taxon>Lacinutrix</taxon>
    </lineage>
</organism>
<dbReference type="KEGG" id="lnu:N7U66_05350"/>
<keyword evidence="1" id="KW-1133">Transmembrane helix</keyword>
<dbReference type="RefSeq" id="WP_267677638.1">
    <property type="nucleotide sequence ID" value="NZ_CP113088.1"/>
</dbReference>
<accession>A0A9E8MY54</accession>
<keyword evidence="3" id="KW-1185">Reference proteome</keyword>